<feature type="compositionally biased region" description="Polar residues" evidence="1">
    <location>
        <begin position="128"/>
        <end position="140"/>
    </location>
</feature>
<dbReference type="Proteomes" id="UP000233524">
    <property type="component" value="Unassembled WGS sequence"/>
</dbReference>
<comment type="caution">
    <text evidence="2">The sequence shown here is derived from an EMBL/GenBank/DDBJ whole genome shotgun (WGS) entry which is preliminary data.</text>
</comment>
<keyword evidence="3" id="KW-1185">Reference proteome</keyword>
<dbReference type="InParanoid" id="A0A2N3NGX5"/>
<dbReference type="VEuPathDB" id="FungiDB:jhhlp_001673"/>
<reference evidence="2 3" key="1">
    <citation type="journal article" date="2017" name="G3 (Bethesda)">
        <title>First Draft Genome Sequence of the Pathogenic Fungus Lomentospora prolificans (Formerly Scedosporium prolificans).</title>
        <authorList>
            <person name="Luo R."/>
            <person name="Zimin A."/>
            <person name="Workman R."/>
            <person name="Fan Y."/>
            <person name="Pertea G."/>
            <person name="Grossman N."/>
            <person name="Wear M.P."/>
            <person name="Jia B."/>
            <person name="Miller H."/>
            <person name="Casadevall A."/>
            <person name="Timp W."/>
            <person name="Zhang S.X."/>
            <person name="Salzberg S.L."/>
        </authorList>
    </citation>
    <scope>NUCLEOTIDE SEQUENCE [LARGE SCALE GENOMIC DNA]</scope>
    <source>
        <strain evidence="2 3">JHH-5317</strain>
    </source>
</reference>
<dbReference type="OrthoDB" id="10540330at2759"/>
<name>A0A2N3NGX5_9PEZI</name>
<dbReference type="EMBL" id="NLAX01000005">
    <property type="protein sequence ID" value="PKS11685.1"/>
    <property type="molecule type" value="Genomic_DNA"/>
</dbReference>
<evidence type="ECO:0000313" key="3">
    <source>
        <dbReference type="Proteomes" id="UP000233524"/>
    </source>
</evidence>
<feature type="compositionally biased region" description="Low complexity" evidence="1">
    <location>
        <begin position="79"/>
        <end position="88"/>
    </location>
</feature>
<organism evidence="2 3">
    <name type="scientific">Lomentospora prolificans</name>
    <dbReference type="NCBI Taxonomy" id="41688"/>
    <lineage>
        <taxon>Eukaryota</taxon>
        <taxon>Fungi</taxon>
        <taxon>Dikarya</taxon>
        <taxon>Ascomycota</taxon>
        <taxon>Pezizomycotina</taxon>
        <taxon>Sordariomycetes</taxon>
        <taxon>Hypocreomycetidae</taxon>
        <taxon>Microascales</taxon>
        <taxon>Microascaceae</taxon>
        <taxon>Lomentospora</taxon>
    </lineage>
</organism>
<evidence type="ECO:0000256" key="1">
    <source>
        <dbReference type="SAM" id="MobiDB-lite"/>
    </source>
</evidence>
<protein>
    <submittedName>
        <fullName evidence="2">Uncharacterized protein</fullName>
    </submittedName>
</protein>
<feature type="region of interest" description="Disordered" evidence="1">
    <location>
        <begin position="65"/>
        <end position="242"/>
    </location>
</feature>
<gene>
    <name evidence="2" type="ORF">jhhlp_001673</name>
</gene>
<dbReference type="AlphaFoldDB" id="A0A2N3NGX5"/>
<evidence type="ECO:0000313" key="2">
    <source>
        <dbReference type="EMBL" id="PKS11685.1"/>
    </source>
</evidence>
<sequence length="242" mass="26945">MMNNNNMGIDDSKYLLQLARAGGVSLDPGPGDWSLHVKPPSLNRETENGEQFMYFTRAYVNDNQLAQPPASSPLHEAIPTQQQPTPMTSPRSYHDGASRSTPGTHHGYSRPPPPPPAPQSQRPGPQKVNGSPHFQSSYGQSHHMRTHSQGQLTRPRSSDDAPPDPHSGLGRQEEGRKRRQTTGVATSPSMHVARRHRSNYPPAHDMSNDSDRRPTVATRPPESWEWYYYGDPVPLSNPVNQR</sequence>
<accession>A0A2N3NGX5</accession>
<proteinExistence type="predicted"/>